<dbReference type="GO" id="GO:0006355">
    <property type="term" value="P:regulation of DNA-templated transcription"/>
    <property type="evidence" value="ECO:0007669"/>
    <property type="project" value="InterPro"/>
</dbReference>
<evidence type="ECO:0000256" key="7">
    <source>
        <dbReference type="SAM" id="MobiDB-lite"/>
    </source>
</evidence>
<accession>A0A2W4QTV5</accession>
<dbReference type="Proteomes" id="UP000249396">
    <property type="component" value="Unassembled WGS sequence"/>
</dbReference>
<evidence type="ECO:0000313" key="8">
    <source>
        <dbReference type="EMBL" id="PZN75495.1"/>
    </source>
</evidence>
<dbReference type="GO" id="GO:0003677">
    <property type="term" value="F:DNA binding"/>
    <property type="evidence" value="ECO:0007669"/>
    <property type="project" value="UniProtKB-KW"/>
</dbReference>
<evidence type="ECO:0000256" key="6">
    <source>
        <dbReference type="ARBA" id="ARBA00049988"/>
    </source>
</evidence>
<evidence type="ECO:0008006" key="10">
    <source>
        <dbReference type="Google" id="ProtNLM"/>
    </source>
</evidence>
<evidence type="ECO:0000256" key="5">
    <source>
        <dbReference type="ARBA" id="ARBA00023163"/>
    </source>
</evidence>
<sequence>MQPIETSESSGQTRNINIRAKRTQRDLIDQAAEFLGKTRSDFMLETACREAEDVLLDQRVFTLDAEEFKKFQAMLDAPPSENPKSNHSRAWPTTRSMSHFSK</sequence>
<feature type="compositionally biased region" description="Polar residues" evidence="7">
    <location>
        <begin position="91"/>
        <end position="102"/>
    </location>
</feature>
<dbReference type="AlphaFoldDB" id="A0A2W4QTV5"/>
<gene>
    <name evidence="8" type="ORF">DM484_18470</name>
</gene>
<organism evidence="8 9">
    <name type="scientific">Candidatus Methylumidiphilus alinenensis</name>
    <dbReference type="NCBI Taxonomy" id="2202197"/>
    <lineage>
        <taxon>Bacteria</taxon>
        <taxon>Pseudomonadati</taxon>
        <taxon>Pseudomonadota</taxon>
        <taxon>Gammaproteobacteria</taxon>
        <taxon>Methylococcales</taxon>
        <taxon>Candidatus Methylumidiphilus</taxon>
    </lineage>
</organism>
<dbReference type="PANTHER" id="PTHR35401">
    <property type="entry name" value="COPG FAMILY HELIX-TURN-HELIX PROTEIN-RELATED-RELATED"/>
    <property type="match status" value="1"/>
</dbReference>
<name>A0A2W4QTV5_9GAMM</name>
<protein>
    <recommendedName>
        <fullName evidence="10">Toxin-antitoxin system protein</fullName>
    </recommendedName>
</protein>
<keyword evidence="4" id="KW-0238">DNA-binding</keyword>
<keyword evidence="5" id="KW-0804">Transcription</keyword>
<dbReference type="PANTHER" id="PTHR35401:SF1">
    <property type="entry name" value="CYTOPLASMIC PROTEIN"/>
    <property type="match status" value="1"/>
</dbReference>
<evidence type="ECO:0000256" key="3">
    <source>
        <dbReference type="ARBA" id="ARBA00023015"/>
    </source>
</evidence>
<keyword evidence="2" id="KW-1277">Toxin-antitoxin system</keyword>
<evidence type="ECO:0000256" key="4">
    <source>
        <dbReference type="ARBA" id="ARBA00023125"/>
    </source>
</evidence>
<feature type="region of interest" description="Disordered" evidence="7">
    <location>
        <begin position="1"/>
        <end position="21"/>
    </location>
</feature>
<comment type="caution">
    <text evidence="8">The sequence shown here is derived from an EMBL/GenBank/DDBJ whole genome shotgun (WGS) entry which is preliminary data.</text>
</comment>
<feature type="region of interest" description="Disordered" evidence="7">
    <location>
        <begin position="75"/>
        <end position="102"/>
    </location>
</feature>
<keyword evidence="1" id="KW-0678">Repressor</keyword>
<dbReference type="Pfam" id="PF08681">
    <property type="entry name" value="TacA1"/>
    <property type="match status" value="1"/>
</dbReference>
<evidence type="ECO:0000313" key="9">
    <source>
        <dbReference type="Proteomes" id="UP000249396"/>
    </source>
</evidence>
<keyword evidence="3" id="KW-0805">Transcription regulation</keyword>
<proteinExistence type="inferred from homology"/>
<dbReference type="Gene3D" id="1.20.5.780">
    <property type="entry name" value="Single helix bin"/>
    <property type="match status" value="1"/>
</dbReference>
<evidence type="ECO:0000256" key="2">
    <source>
        <dbReference type="ARBA" id="ARBA00022649"/>
    </source>
</evidence>
<reference evidence="8 9" key="1">
    <citation type="journal article" date="2018" name="Aquat. Microb. Ecol.">
        <title>Gammaproteobacterial methanotrophs dominate.</title>
        <authorList>
            <person name="Rissanen A.J."/>
            <person name="Saarenheimo J."/>
            <person name="Tiirola M."/>
            <person name="Peura S."/>
            <person name="Aalto S.L."/>
            <person name="Karvinen A."/>
            <person name="Nykanen H."/>
        </authorList>
    </citation>
    <scope>NUCLEOTIDE SEQUENCE [LARGE SCALE GENOMIC DNA]</scope>
    <source>
        <strain evidence="8">AMbin10</strain>
    </source>
</reference>
<dbReference type="InterPro" id="IPR014795">
    <property type="entry name" value="TacA_1-like"/>
</dbReference>
<dbReference type="InterPro" id="IPR010985">
    <property type="entry name" value="Ribbon_hlx_hlx"/>
</dbReference>
<dbReference type="SUPFAM" id="SSF47598">
    <property type="entry name" value="Ribbon-helix-helix"/>
    <property type="match status" value="1"/>
</dbReference>
<evidence type="ECO:0000256" key="1">
    <source>
        <dbReference type="ARBA" id="ARBA00022491"/>
    </source>
</evidence>
<feature type="compositionally biased region" description="Polar residues" evidence="7">
    <location>
        <begin position="1"/>
        <end position="16"/>
    </location>
</feature>
<dbReference type="EMBL" id="QJPH01000383">
    <property type="protein sequence ID" value="PZN75495.1"/>
    <property type="molecule type" value="Genomic_DNA"/>
</dbReference>
<comment type="similarity">
    <text evidence="6">Belongs to the TacA antitoxin family.</text>
</comment>